<accession>A0A498NRN6</accession>
<proteinExistence type="predicted"/>
<protein>
    <submittedName>
        <fullName evidence="1">Tumor necrosis factor receptor superfamily member 14-like isoform X1</fullName>
    </submittedName>
</protein>
<dbReference type="AlphaFoldDB" id="A0A498NRN6"/>
<dbReference type="GO" id="GO:0050829">
    <property type="term" value="P:defense response to Gram-negative bacterium"/>
    <property type="evidence" value="ECO:0007669"/>
    <property type="project" value="TreeGrafter"/>
</dbReference>
<sequence>MASQDAFPVLYVMHVLTPQILYVLTVQVTHIQMDLSHPVYHIQRTEFSDTVCDDCPVGSYSKGKRVKKHCDENTSTTCDSCPAMTYTDAPNGLTECLSCFVCDSRTEFSDTVCDDCPAGSYSDGTFCKLHTNAETLLSRGTAAESYDPKD</sequence>
<evidence type="ECO:0000313" key="1">
    <source>
        <dbReference type="EMBL" id="RXN34491.1"/>
    </source>
</evidence>
<dbReference type="Gene3D" id="2.10.50.10">
    <property type="entry name" value="Tumor Necrosis Factor Receptor, subunit A, domain 2"/>
    <property type="match status" value="1"/>
</dbReference>
<name>A0A498NRN6_LABRO</name>
<gene>
    <name evidence="1" type="ORF">ROHU_014821</name>
</gene>
<evidence type="ECO:0000313" key="2">
    <source>
        <dbReference type="Proteomes" id="UP000290572"/>
    </source>
</evidence>
<keyword evidence="2" id="KW-1185">Reference proteome</keyword>
<dbReference type="GO" id="GO:2000406">
    <property type="term" value="P:positive regulation of T cell migration"/>
    <property type="evidence" value="ECO:0007669"/>
    <property type="project" value="TreeGrafter"/>
</dbReference>
<dbReference type="PANTHER" id="PTHR46838:SF1">
    <property type="entry name" value="TUMOR NECROSIS FACTOR RECEPTOR SUPERFAMILY MEMBER 14"/>
    <property type="match status" value="1"/>
</dbReference>
<dbReference type="STRING" id="84645.A0A498NRN6"/>
<dbReference type="Proteomes" id="UP000290572">
    <property type="component" value="Unassembled WGS sequence"/>
</dbReference>
<dbReference type="EMBL" id="QBIY01011171">
    <property type="protein sequence ID" value="RXN34491.1"/>
    <property type="molecule type" value="Genomic_DNA"/>
</dbReference>
<dbReference type="GO" id="GO:0002720">
    <property type="term" value="P:positive regulation of cytokine production involved in immune response"/>
    <property type="evidence" value="ECO:0007669"/>
    <property type="project" value="TreeGrafter"/>
</dbReference>
<dbReference type="GO" id="GO:0050830">
    <property type="term" value="P:defense response to Gram-positive bacterium"/>
    <property type="evidence" value="ECO:0007669"/>
    <property type="project" value="TreeGrafter"/>
</dbReference>
<reference evidence="1 2" key="1">
    <citation type="submission" date="2018-03" db="EMBL/GenBank/DDBJ databases">
        <title>Draft genome sequence of Rohu Carp (Labeo rohita).</title>
        <authorList>
            <person name="Das P."/>
            <person name="Kushwaha B."/>
            <person name="Joshi C.G."/>
            <person name="Kumar D."/>
            <person name="Nagpure N.S."/>
            <person name="Sahoo L."/>
            <person name="Das S.P."/>
            <person name="Bit A."/>
            <person name="Patnaik S."/>
            <person name="Meher P.K."/>
            <person name="Jayasankar P."/>
            <person name="Koringa P.G."/>
            <person name="Patel N.V."/>
            <person name="Hinsu A.T."/>
            <person name="Kumar R."/>
            <person name="Pandey M."/>
            <person name="Agarwal S."/>
            <person name="Srivastava S."/>
            <person name="Singh M."/>
            <person name="Iquebal M.A."/>
            <person name="Jaiswal S."/>
            <person name="Angadi U.B."/>
            <person name="Kumar N."/>
            <person name="Raza M."/>
            <person name="Shah T.M."/>
            <person name="Rai A."/>
            <person name="Jena J.K."/>
        </authorList>
    </citation>
    <scope>NUCLEOTIDE SEQUENCE [LARGE SCALE GENOMIC DNA]</scope>
    <source>
        <strain evidence="1">DASCIFA01</strain>
        <tissue evidence="1">Testis</tissue>
    </source>
</reference>
<dbReference type="SUPFAM" id="SSF57586">
    <property type="entry name" value="TNF receptor-like"/>
    <property type="match status" value="1"/>
</dbReference>
<organism evidence="1 2">
    <name type="scientific">Labeo rohita</name>
    <name type="common">Indian major carp</name>
    <name type="synonym">Cyprinus rohita</name>
    <dbReference type="NCBI Taxonomy" id="84645"/>
    <lineage>
        <taxon>Eukaryota</taxon>
        <taxon>Metazoa</taxon>
        <taxon>Chordata</taxon>
        <taxon>Craniata</taxon>
        <taxon>Vertebrata</taxon>
        <taxon>Euteleostomi</taxon>
        <taxon>Actinopterygii</taxon>
        <taxon>Neopterygii</taxon>
        <taxon>Teleostei</taxon>
        <taxon>Ostariophysi</taxon>
        <taxon>Cypriniformes</taxon>
        <taxon>Cyprinidae</taxon>
        <taxon>Labeoninae</taxon>
        <taxon>Labeonini</taxon>
        <taxon>Labeo</taxon>
    </lineage>
</organism>
<keyword evidence="1" id="KW-0675">Receptor</keyword>
<dbReference type="GO" id="GO:0046642">
    <property type="term" value="P:negative regulation of alpha-beta T cell proliferation"/>
    <property type="evidence" value="ECO:0007669"/>
    <property type="project" value="TreeGrafter"/>
</dbReference>
<dbReference type="GO" id="GO:0009897">
    <property type="term" value="C:external side of plasma membrane"/>
    <property type="evidence" value="ECO:0007669"/>
    <property type="project" value="TreeGrafter"/>
</dbReference>
<dbReference type="PANTHER" id="PTHR46838">
    <property type="entry name" value="TUMOR NECROSIS FACTOR RECEPTOR SUPERFAMILY MEMBER 14"/>
    <property type="match status" value="1"/>
</dbReference>
<comment type="caution">
    <text evidence="1">The sequence shown here is derived from an EMBL/GenBank/DDBJ whole genome shotgun (WGS) entry which is preliminary data.</text>
</comment>